<reference evidence="3" key="1">
    <citation type="journal article" date="2019" name="Sci. Rep.">
        <title>Draft genome of Tanacetum cinerariifolium, the natural source of mosquito coil.</title>
        <authorList>
            <person name="Yamashiro T."/>
            <person name="Shiraishi A."/>
            <person name="Satake H."/>
            <person name="Nakayama K."/>
        </authorList>
    </citation>
    <scope>NUCLEOTIDE SEQUENCE</scope>
</reference>
<feature type="compositionally biased region" description="Low complexity" evidence="2">
    <location>
        <begin position="213"/>
        <end position="222"/>
    </location>
</feature>
<feature type="region of interest" description="Disordered" evidence="2">
    <location>
        <begin position="60"/>
        <end position="88"/>
    </location>
</feature>
<feature type="compositionally biased region" description="Basic and acidic residues" evidence="2">
    <location>
        <begin position="1"/>
        <end position="13"/>
    </location>
</feature>
<name>A0A699J705_TANCI</name>
<feature type="region of interest" description="Disordered" evidence="2">
    <location>
        <begin position="196"/>
        <end position="229"/>
    </location>
</feature>
<feature type="region of interest" description="Disordered" evidence="2">
    <location>
        <begin position="368"/>
        <end position="394"/>
    </location>
</feature>
<dbReference type="AlphaFoldDB" id="A0A699J705"/>
<protein>
    <submittedName>
        <fullName evidence="3">Uncharacterized protein</fullName>
    </submittedName>
</protein>
<dbReference type="EMBL" id="BKCJ010371876">
    <property type="protein sequence ID" value="GFA11971.1"/>
    <property type="molecule type" value="Genomic_DNA"/>
</dbReference>
<gene>
    <name evidence="3" type="ORF">Tci_583943</name>
</gene>
<feature type="coiled-coil region" evidence="1">
    <location>
        <begin position="107"/>
        <end position="134"/>
    </location>
</feature>
<evidence type="ECO:0000256" key="2">
    <source>
        <dbReference type="SAM" id="MobiDB-lite"/>
    </source>
</evidence>
<organism evidence="3">
    <name type="scientific">Tanacetum cinerariifolium</name>
    <name type="common">Dalmatian daisy</name>
    <name type="synonym">Chrysanthemum cinerariifolium</name>
    <dbReference type="NCBI Taxonomy" id="118510"/>
    <lineage>
        <taxon>Eukaryota</taxon>
        <taxon>Viridiplantae</taxon>
        <taxon>Streptophyta</taxon>
        <taxon>Embryophyta</taxon>
        <taxon>Tracheophyta</taxon>
        <taxon>Spermatophyta</taxon>
        <taxon>Magnoliopsida</taxon>
        <taxon>eudicotyledons</taxon>
        <taxon>Gunneridae</taxon>
        <taxon>Pentapetalae</taxon>
        <taxon>asterids</taxon>
        <taxon>campanulids</taxon>
        <taxon>Asterales</taxon>
        <taxon>Asteraceae</taxon>
        <taxon>Asteroideae</taxon>
        <taxon>Anthemideae</taxon>
        <taxon>Anthemidinae</taxon>
        <taxon>Tanacetum</taxon>
    </lineage>
</organism>
<evidence type="ECO:0000256" key="1">
    <source>
        <dbReference type="SAM" id="Coils"/>
    </source>
</evidence>
<feature type="region of interest" description="Disordered" evidence="2">
    <location>
        <begin position="1"/>
        <end position="33"/>
    </location>
</feature>
<feature type="compositionally biased region" description="Basic and acidic residues" evidence="2">
    <location>
        <begin position="61"/>
        <end position="76"/>
    </location>
</feature>
<sequence>QLNERDLNIKSDVFKSASNSSVNESEEDNNQANDRYKAGTACLPNAAIFDELARIGRKQRKENEVPHTEPQTEKHIPTPSHDPLPSGEDKIQLSKLMEICIKFPNTILSLEKIKTNQAAKIEKLKKRVKKLKGKKKKRTYGLMRLYKVGLTTRVESSEEEEGVVDATTIAAATTPQISKDELTLAQTLMEIKEAKPKAKGVTIQEPGEFRTTSPSQSSQPPQAKDKGKGIMMEHDKPLKKKDQIALDEEATIDADKQLAKQLQAHERKELSIKEKSKLLAKLIESRRKYFATKRDKEIRNKPPIKAQQKSLICTYMKNIKGYKQKEFKGKSFDAIKKTFDKVYMRVNTFIDMNTEIVEEILKKTQAEVTEGSSKRAREEIEQESARRQRLEKEDDTIEHKRCLEIVPEDDDDVTI</sequence>
<feature type="non-terminal residue" evidence="3">
    <location>
        <position position="1"/>
    </location>
</feature>
<evidence type="ECO:0000313" key="3">
    <source>
        <dbReference type="EMBL" id="GFA11971.1"/>
    </source>
</evidence>
<proteinExistence type="predicted"/>
<keyword evidence="1" id="KW-0175">Coiled coil</keyword>
<accession>A0A699J705</accession>
<feature type="compositionally biased region" description="Basic and acidic residues" evidence="2">
    <location>
        <begin position="372"/>
        <end position="394"/>
    </location>
</feature>
<comment type="caution">
    <text evidence="3">The sequence shown here is derived from an EMBL/GenBank/DDBJ whole genome shotgun (WGS) entry which is preliminary data.</text>
</comment>